<dbReference type="Proteomes" id="UP000292120">
    <property type="component" value="Unassembled WGS sequence"/>
</dbReference>
<keyword evidence="1" id="KW-0472">Membrane</keyword>
<reference evidence="2 3" key="1">
    <citation type="submission" date="2019-02" db="EMBL/GenBank/DDBJ databases">
        <title>Aquabacterium sp. strain KMB7.</title>
        <authorList>
            <person name="Chen W.-M."/>
        </authorList>
    </citation>
    <scope>NUCLEOTIDE SEQUENCE [LARGE SCALE GENOMIC DNA]</scope>
    <source>
        <strain evidence="2 3">KMB7</strain>
    </source>
</reference>
<dbReference type="AlphaFoldDB" id="A0A4Q9H5A2"/>
<keyword evidence="3" id="KW-1185">Reference proteome</keyword>
<dbReference type="InterPro" id="IPR021313">
    <property type="entry name" value="DUF2909"/>
</dbReference>
<evidence type="ECO:0000313" key="2">
    <source>
        <dbReference type="EMBL" id="TBO32964.1"/>
    </source>
</evidence>
<proteinExistence type="predicted"/>
<protein>
    <submittedName>
        <fullName evidence="2">DUF2909 domain-containing protein</fullName>
    </submittedName>
</protein>
<name>A0A4Q9H5A2_9BURK</name>
<dbReference type="EMBL" id="SIXI01000002">
    <property type="protein sequence ID" value="TBO32964.1"/>
    <property type="molecule type" value="Genomic_DNA"/>
</dbReference>
<sequence>MKFLIALALLGIVGALALAGRAMLKDGRDGQPKTNRMVRALALRVALSIALFLFIWLSYHMGWVQPTGLPVSR</sequence>
<keyword evidence="1" id="KW-1133">Transmembrane helix</keyword>
<evidence type="ECO:0000313" key="3">
    <source>
        <dbReference type="Proteomes" id="UP000292120"/>
    </source>
</evidence>
<evidence type="ECO:0000256" key="1">
    <source>
        <dbReference type="SAM" id="Phobius"/>
    </source>
</evidence>
<comment type="caution">
    <text evidence="2">The sequence shown here is derived from an EMBL/GenBank/DDBJ whole genome shotgun (WGS) entry which is preliminary data.</text>
</comment>
<feature type="transmembrane region" description="Helical" evidence="1">
    <location>
        <begin position="41"/>
        <end position="59"/>
    </location>
</feature>
<accession>A0A4Q9H5A2</accession>
<dbReference type="RefSeq" id="WP_130967232.1">
    <property type="nucleotide sequence ID" value="NZ_SIXI01000002.1"/>
</dbReference>
<keyword evidence="1" id="KW-0812">Transmembrane</keyword>
<organism evidence="2 3">
    <name type="scientific">Aquabacterium lacunae</name>
    <dbReference type="NCBI Taxonomy" id="2528630"/>
    <lineage>
        <taxon>Bacteria</taxon>
        <taxon>Pseudomonadati</taxon>
        <taxon>Pseudomonadota</taxon>
        <taxon>Betaproteobacteria</taxon>
        <taxon>Burkholderiales</taxon>
        <taxon>Aquabacterium</taxon>
    </lineage>
</organism>
<dbReference type="Pfam" id="PF11137">
    <property type="entry name" value="DUF2909"/>
    <property type="match status" value="1"/>
</dbReference>
<dbReference type="OrthoDB" id="8687573at2"/>
<gene>
    <name evidence="2" type="ORF">EYS42_07345</name>
</gene>